<evidence type="ECO:0008006" key="5">
    <source>
        <dbReference type="Google" id="ProtNLM"/>
    </source>
</evidence>
<feature type="compositionally biased region" description="Pro residues" evidence="1">
    <location>
        <begin position="205"/>
        <end position="228"/>
    </location>
</feature>
<keyword evidence="2" id="KW-0472">Membrane</keyword>
<evidence type="ECO:0000313" key="3">
    <source>
        <dbReference type="EMBL" id="GAA3636549.1"/>
    </source>
</evidence>
<dbReference type="RefSeq" id="WP_344808613.1">
    <property type="nucleotide sequence ID" value="NZ_BAABAB010000042.1"/>
</dbReference>
<protein>
    <recommendedName>
        <fullName evidence="5">DUF3592 domain-containing protein</fullName>
    </recommendedName>
</protein>
<proteinExistence type="predicted"/>
<dbReference type="EMBL" id="BAABAB010000042">
    <property type="protein sequence ID" value="GAA3636549.1"/>
    <property type="molecule type" value="Genomic_DNA"/>
</dbReference>
<accession>A0ABP7AP10</accession>
<dbReference type="Proteomes" id="UP001501490">
    <property type="component" value="Unassembled WGS sequence"/>
</dbReference>
<evidence type="ECO:0000313" key="4">
    <source>
        <dbReference type="Proteomes" id="UP001501490"/>
    </source>
</evidence>
<feature type="compositionally biased region" description="Low complexity" evidence="1">
    <location>
        <begin position="172"/>
        <end position="200"/>
    </location>
</feature>
<keyword evidence="2" id="KW-1133">Transmembrane helix</keyword>
<gene>
    <name evidence="3" type="ORF">GCM10022236_43890</name>
</gene>
<name>A0ABP7AP10_9ACTN</name>
<reference evidence="4" key="1">
    <citation type="journal article" date="2019" name="Int. J. Syst. Evol. Microbiol.">
        <title>The Global Catalogue of Microorganisms (GCM) 10K type strain sequencing project: providing services to taxonomists for standard genome sequencing and annotation.</title>
        <authorList>
            <consortium name="The Broad Institute Genomics Platform"/>
            <consortium name="The Broad Institute Genome Sequencing Center for Infectious Disease"/>
            <person name="Wu L."/>
            <person name="Ma J."/>
        </authorList>
    </citation>
    <scope>NUCLEOTIDE SEQUENCE [LARGE SCALE GENOMIC DNA]</scope>
    <source>
        <strain evidence="4">JCM 16929</strain>
    </source>
</reference>
<keyword evidence="4" id="KW-1185">Reference proteome</keyword>
<keyword evidence="2" id="KW-0812">Transmembrane</keyword>
<evidence type="ECO:0000256" key="1">
    <source>
        <dbReference type="SAM" id="MobiDB-lite"/>
    </source>
</evidence>
<comment type="caution">
    <text evidence="3">The sequence shown here is derived from an EMBL/GenBank/DDBJ whole genome shotgun (WGS) entry which is preliminary data.</text>
</comment>
<feature type="transmembrane region" description="Helical" evidence="2">
    <location>
        <begin position="123"/>
        <end position="144"/>
    </location>
</feature>
<organism evidence="3 4">
    <name type="scientific">Microlunatus ginsengisoli</name>
    <dbReference type="NCBI Taxonomy" id="363863"/>
    <lineage>
        <taxon>Bacteria</taxon>
        <taxon>Bacillati</taxon>
        <taxon>Actinomycetota</taxon>
        <taxon>Actinomycetes</taxon>
        <taxon>Propionibacteriales</taxon>
        <taxon>Propionibacteriaceae</taxon>
        <taxon>Microlunatus</taxon>
    </lineage>
</organism>
<evidence type="ECO:0000256" key="2">
    <source>
        <dbReference type="SAM" id="Phobius"/>
    </source>
</evidence>
<feature type="region of interest" description="Disordered" evidence="1">
    <location>
        <begin position="172"/>
        <end position="235"/>
    </location>
</feature>
<sequence>MKVLRVLGLVFGILLLLTGGGLLLGAAAAEKGQDSVQQEIAKQGLKGPVDATVVSEENSTYTVTFTAEDGTSHTATAVSTLSTPPKVGDTVSIFYKADDPSVAAITDAPVNALSGVAGTLTTAGIVTLVVGGLLLVAGILGFVLGKKTPKPVPGQPYAAAYPGSGAPAGYPAQNGPVGYPAQPGGNQYPPQGPGAYPSQGAPGGYPTPPGTPSAPTPPQQYPAPPAQYPPSSDQR</sequence>